<reference evidence="1 2" key="1">
    <citation type="journal article" date="2019" name="Commun. Biol.">
        <title>The bagworm genome reveals a unique fibroin gene that provides high tensile strength.</title>
        <authorList>
            <person name="Kono N."/>
            <person name="Nakamura H."/>
            <person name="Ohtoshi R."/>
            <person name="Tomita M."/>
            <person name="Numata K."/>
            <person name="Arakawa K."/>
        </authorList>
    </citation>
    <scope>NUCLEOTIDE SEQUENCE [LARGE SCALE GENOMIC DNA]</scope>
</reference>
<gene>
    <name evidence="1" type="ORF">EVAR_102828_1</name>
</gene>
<comment type="caution">
    <text evidence="1">The sequence shown here is derived from an EMBL/GenBank/DDBJ whole genome shotgun (WGS) entry which is preliminary data.</text>
</comment>
<protein>
    <submittedName>
        <fullName evidence="1">Uncharacterized protein</fullName>
    </submittedName>
</protein>
<dbReference type="AlphaFoldDB" id="A0A4C1ZYB8"/>
<name>A0A4C1ZYB8_EUMVA</name>
<dbReference type="EMBL" id="BGZK01002378">
    <property type="protein sequence ID" value="GBP93456.1"/>
    <property type="molecule type" value="Genomic_DNA"/>
</dbReference>
<evidence type="ECO:0000313" key="2">
    <source>
        <dbReference type="Proteomes" id="UP000299102"/>
    </source>
</evidence>
<accession>A0A4C1ZYB8</accession>
<proteinExistence type="predicted"/>
<dbReference type="OrthoDB" id="424543at2759"/>
<keyword evidence="2" id="KW-1185">Reference proteome</keyword>
<dbReference type="Proteomes" id="UP000299102">
    <property type="component" value="Unassembled WGS sequence"/>
</dbReference>
<evidence type="ECO:0000313" key="1">
    <source>
        <dbReference type="EMBL" id="GBP93456.1"/>
    </source>
</evidence>
<sequence length="68" mass="7448">MYGSEICVWKKDNESKTNAVKYICRNSDIGERCEINALLAPNARSTRGSVGVESALASSDFDVYGFPI</sequence>
<organism evidence="1 2">
    <name type="scientific">Eumeta variegata</name>
    <name type="common">Bagworm moth</name>
    <name type="synonym">Eumeta japonica</name>
    <dbReference type="NCBI Taxonomy" id="151549"/>
    <lineage>
        <taxon>Eukaryota</taxon>
        <taxon>Metazoa</taxon>
        <taxon>Ecdysozoa</taxon>
        <taxon>Arthropoda</taxon>
        <taxon>Hexapoda</taxon>
        <taxon>Insecta</taxon>
        <taxon>Pterygota</taxon>
        <taxon>Neoptera</taxon>
        <taxon>Endopterygota</taxon>
        <taxon>Lepidoptera</taxon>
        <taxon>Glossata</taxon>
        <taxon>Ditrysia</taxon>
        <taxon>Tineoidea</taxon>
        <taxon>Psychidae</taxon>
        <taxon>Oiketicinae</taxon>
        <taxon>Eumeta</taxon>
    </lineage>
</organism>